<organism evidence="1 2">
    <name type="scientific">Microbispora oryzae</name>
    <dbReference type="NCBI Taxonomy" id="2806554"/>
    <lineage>
        <taxon>Bacteria</taxon>
        <taxon>Bacillati</taxon>
        <taxon>Actinomycetota</taxon>
        <taxon>Actinomycetes</taxon>
        <taxon>Streptosporangiales</taxon>
        <taxon>Streptosporangiaceae</taxon>
        <taxon>Microbispora</taxon>
    </lineage>
</organism>
<accession>A0A940WDJ8</accession>
<comment type="caution">
    <text evidence="1">The sequence shown here is derived from an EMBL/GenBank/DDBJ whole genome shotgun (WGS) entry which is preliminary data.</text>
</comment>
<sequence length="115" mass="13177">MLYRILADTITSWVDADFPRDDGERPSGTRLRGAWASGGPCSSLDGLRLPPLNNRRVRFWYTEEGWRVYGRAHWAELREAGHTVRVIRVKNAPGSRVAYRDRYQVALLPPSPGRR</sequence>
<name>A0A940WDJ8_9ACTN</name>
<reference evidence="1" key="1">
    <citation type="submission" date="2021-02" db="EMBL/GenBank/DDBJ databases">
        <title>Draft genome sequence of Microbispora sp. RL4-1S isolated from rice leaves in Thailand.</title>
        <authorList>
            <person name="Muangham S."/>
            <person name="Duangmal K."/>
        </authorList>
    </citation>
    <scope>NUCLEOTIDE SEQUENCE</scope>
    <source>
        <strain evidence="1">RL4-1S</strain>
    </source>
</reference>
<evidence type="ECO:0000313" key="2">
    <source>
        <dbReference type="Proteomes" id="UP000674234"/>
    </source>
</evidence>
<keyword evidence="2" id="KW-1185">Reference proteome</keyword>
<dbReference type="RefSeq" id="WP_210153884.1">
    <property type="nucleotide sequence ID" value="NZ_JAFCNB010000001.1"/>
</dbReference>
<gene>
    <name evidence="1" type="ORF">JOL79_02180</name>
</gene>
<dbReference type="EMBL" id="JAFCNB010000001">
    <property type="protein sequence ID" value="MBP2702608.1"/>
    <property type="molecule type" value="Genomic_DNA"/>
</dbReference>
<dbReference type="AlphaFoldDB" id="A0A940WDJ8"/>
<dbReference type="Proteomes" id="UP000674234">
    <property type="component" value="Unassembled WGS sequence"/>
</dbReference>
<evidence type="ECO:0000313" key="1">
    <source>
        <dbReference type="EMBL" id="MBP2702608.1"/>
    </source>
</evidence>
<protein>
    <submittedName>
        <fullName evidence="1">Uncharacterized protein</fullName>
    </submittedName>
</protein>
<proteinExistence type="predicted"/>